<proteinExistence type="predicted"/>
<comment type="caution">
    <text evidence="2">The sequence shown here is derived from an EMBL/GenBank/DDBJ whole genome shotgun (WGS) entry which is preliminary data.</text>
</comment>
<keyword evidence="3" id="KW-1185">Reference proteome</keyword>
<feature type="compositionally biased region" description="Polar residues" evidence="1">
    <location>
        <begin position="102"/>
        <end position="116"/>
    </location>
</feature>
<organism evidence="2 3">
    <name type="scientific">Gossypium australe</name>
    <dbReference type="NCBI Taxonomy" id="47621"/>
    <lineage>
        <taxon>Eukaryota</taxon>
        <taxon>Viridiplantae</taxon>
        <taxon>Streptophyta</taxon>
        <taxon>Embryophyta</taxon>
        <taxon>Tracheophyta</taxon>
        <taxon>Spermatophyta</taxon>
        <taxon>Magnoliopsida</taxon>
        <taxon>eudicotyledons</taxon>
        <taxon>Gunneridae</taxon>
        <taxon>Pentapetalae</taxon>
        <taxon>rosids</taxon>
        <taxon>malvids</taxon>
        <taxon>Malvales</taxon>
        <taxon>Malvaceae</taxon>
        <taxon>Malvoideae</taxon>
        <taxon>Gossypium</taxon>
    </lineage>
</organism>
<accession>A0A5B6X0J3</accession>
<dbReference type="Proteomes" id="UP000325315">
    <property type="component" value="Unassembled WGS sequence"/>
</dbReference>
<feature type="compositionally biased region" description="Basic and acidic residues" evidence="1">
    <location>
        <begin position="46"/>
        <end position="59"/>
    </location>
</feature>
<reference evidence="3" key="1">
    <citation type="journal article" date="2019" name="Plant Biotechnol. J.">
        <title>Genome sequencing of the Australian wild diploid species Gossypium australe highlights disease resistance and delayed gland morphogenesis.</title>
        <authorList>
            <person name="Cai Y."/>
            <person name="Cai X."/>
            <person name="Wang Q."/>
            <person name="Wang P."/>
            <person name="Zhang Y."/>
            <person name="Cai C."/>
            <person name="Xu Y."/>
            <person name="Wang K."/>
            <person name="Zhou Z."/>
            <person name="Wang C."/>
            <person name="Geng S."/>
            <person name="Li B."/>
            <person name="Dong Q."/>
            <person name="Hou Y."/>
            <person name="Wang H."/>
            <person name="Ai P."/>
            <person name="Liu Z."/>
            <person name="Yi F."/>
            <person name="Sun M."/>
            <person name="An G."/>
            <person name="Cheng J."/>
            <person name="Zhang Y."/>
            <person name="Shi Q."/>
            <person name="Xie Y."/>
            <person name="Shi X."/>
            <person name="Chang Y."/>
            <person name="Huang F."/>
            <person name="Chen Y."/>
            <person name="Hong S."/>
            <person name="Mi L."/>
            <person name="Sun Q."/>
            <person name="Zhang L."/>
            <person name="Zhou B."/>
            <person name="Peng R."/>
            <person name="Zhang X."/>
            <person name="Liu F."/>
        </authorList>
    </citation>
    <scope>NUCLEOTIDE SEQUENCE [LARGE SCALE GENOMIC DNA]</scope>
    <source>
        <strain evidence="3">cv. PA1801</strain>
    </source>
</reference>
<dbReference type="EMBL" id="SMMG02000001">
    <property type="protein sequence ID" value="KAA3487781.1"/>
    <property type="molecule type" value="Genomic_DNA"/>
</dbReference>
<gene>
    <name evidence="2" type="ORF">EPI10_031586</name>
</gene>
<protein>
    <submittedName>
        <fullName evidence="2">Gag-Pol polyprotein</fullName>
    </submittedName>
</protein>
<feature type="compositionally biased region" description="Polar residues" evidence="1">
    <location>
        <begin position="81"/>
        <end position="92"/>
    </location>
</feature>
<dbReference type="AlphaFoldDB" id="A0A5B6X0J3"/>
<name>A0A5B6X0J3_9ROSI</name>
<dbReference type="OrthoDB" id="1300414at2759"/>
<feature type="region of interest" description="Disordered" evidence="1">
    <location>
        <begin position="46"/>
        <end position="122"/>
    </location>
</feature>
<evidence type="ECO:0000313" key="2">
    <source>
        <dbReference type="EMBL" id="KAA3487781.1"/>
    </source>
</evidence>
<evidence type="ECO:0000256" key="1">
    <source>
        <dbReference type="SAM" id="MobiDB-lite"/>
    </source>
</evidence>
<evidence type="ECO:0000313" key="3">
    <source>
        <dbReference type="Proteomes" id="UP000325315"/>
    </source>
</evidence>
<sequence>MRSVLRLCDEVVLACRGRVKDTGQKHGLVFGRVKTPVDRACKAEELVKEKRKAESESRDSKKRHLGKSFQSSSKKSREFTARSTTSAGFSNRSKGRQCPGSKAQTTSIASVGNAQPSIPECP</sequence>